<organism evidence="2 3">
    <name type="scientific">Coniophora puteana (strain RWD-64-598)</name>
    <name type="common">Brown rot fungus</name>
    <dbReference type="NCBI Taxonomy" id="741705"/>
    <lineage>
        <taxon>Eukaryota</taxon>
        <taxon>Fungi</taxon>
        <taxon>Dikarya</taxon>
        <taxon>Basidiomycota</taxon>
        <taxon>Agaricomycotina</taxon>
        <taxon>Agaricomycetes</taxon>
        <taxon>Agaricomycetidae</taxon>
        <taxon>Boletales</taxon>
        <taxon>Coniophorineae</taxon>
        <taxon>Coniophoraceae</taxon>
        <taxon>Coniophora</taxon>
    </lineage>
</organism>
<dbReference type="OrthoDB" id="3362246at2759"/>
<feature type="chain" id="PRO_5024391074" evidence="1">
    <location>
        <begin position="21"/>
        <end position="109"/>
    </location>
</feature>
<protein>
    <submittedName>
        <fullName evidence="2">Uncharacterized protein</fullName>
    </submittedName>
</protein>
<name>A0A5M3MYT0_CONPW</name>
<evidence type="ECO:0000313" key="2">
    <source>
        <dbReference type="EMBL" id="EIW83751.1"/>
    </source>
</evidence>
<dbReference type="RefSeq" id="XP_007765657.1">
    <property type="nucleotide sequence ID" value="XM_007767467.1"/>
</dbReference>
<dbReference type="GeneID" id="19202759"/>
<proteinExistence type="predicted"/>
<dbReference type="EMBL" id="JH711575">
    <property type="protein sequence ID" value="EIW83751.1"/>
    <property type="molecule type" value="Genomic_DNA"/>
</dbReference>
<keyword evidence="3" id="KW-1185">Reference proteome</keyword>
<evidence type="ECO:0000313" key="3">
    <source>
        <dbReference type="Proteomes" id="UP000053558"/>
    </source>
</evidence>
<accession>A0A5M3MYT0</accession>
<dbReference type="Proteomes" id="UP000053558">
    <property type="component" value="Unassembled WGS sequence"/>
</dbReference>
<comment type="caution">
    <text evidence="2">The sequence shown here is derived from an EMBL/GenBank/DDBJ whole genome shotgun (WGS) entry which is preliminary data.</text>
</comment>
<sequence>MKSFTSFIAFLTFVASGVLGAQPLTMNMPANPCFLLGAEAQHRIPCVDANDTPINTIETYHNLSGNSLDWLANVNEGVVAGFQLTDSEGNLTQSAPVQVQGSTSSSCLP</sequence>
<dbReference type="KEGG" id="cput:CONPUDRAFT_150812"/>
<dbReference type="AlphaFoldDB" id="A0A5M3MYT0"/>
<keyword evidence="1" id="KW-0732">Signal</keyword>
<feature type="signal peptide" evidence="1">
    <location>
        <begin position="1"/>
        <end position="20"/>
    </location>
</feature>
<reference evidence="3" key="1">
    <citation type="journal article" date="2012" name="Science">
        <title>The Paleozoic origin of enzymatic lignin decomposition reconstructed from 31 fungal genomes.</title>
        <authorList>
            <person name="Floudas D."/>
            <person name="Binder M."/>
            <person name="Riley R."/>
            <person name="Barry K."/>
            <person name="Blanchette R.A."/>
            <person name="Henrissat B."/>
            <person name="Martinez A.T."/>
            <person name="Otillar R."/>
            <person name="Spatafora J.W."/>
            <person name="Yadav J.S."/>
            <person name="Aerts A."/>
            <person name="Benoit I."/>
            <person name="Boyd A."/>
            <person name="Carlson A."/>
            <person name="Copeland A."/>
            <person name="Coutinho P.M."/>
            <person name="de Vries R.P."/>
            <person name="Ferreira P."/>
            <person name="Findley K."/>
            <person name="Foster B."/>
            <person name="Gaskell J."/>
            <person name="Glotzer D."/>
            <person name="Gorecki P."/>
            <person name="Heitman J."/>
            <person name="Hesse C."/>
            <person name="Hori C."/>
            <person name="Igarashi K."/>
            <person name="Jurgens J.A."/>
            <person name="Kallen N."/>
            <person name="Kersten P."/>
            <person name="Kohler A."/>
            <person name="Kuees U."/>
            <person name="Kumar T.K.A."/>
            <person name="Kuo A."/>
            <person name="LaButti K."/>
            <person name="Larrondo L.F."/>
            <person name="Lindquist E."/>
            <person name="Ling A."/>
            <person name="Lombard V."/>
            <person name="Lucas S."/>
            <person name="Lundell T."/>
            <person name="Martin R."/>
            <person name="McLaughlin D.J."/>
            <person name="Morgenstern I."/>
            <person name="Morin E."/>
            <person name="Murat C."/>
            <person name="Nagy L.G."/>
            <person name="Nolan M."/>
            <person name="Ohm R.A."/>
            <person name="Patyshakuliyeva A."/>
            <person name="Rokas A."/>
            <person name="Ruiz-Duenas F.J."/>
            <person name="Sabat G."/>
            <person name="Salamov A."/>
            <person name="Samejima M."/>
            <person name="Schmutz J."/>
            <person name="Slot J.C."/>
            <person name="St John F."/>
            <person name="Stenlid J."/>
            <person name="Sun H."/>
            <person name="Sun S."/>
            <person name="Syed K."/>
            <person name="Tsang A."/>
            <person name="Wiebenga A."/>
            <person name="Young D."/>
            <person name="Pisabarro A."/>
            <person name="Eastwood D.C."/>
            <person name="Martin F."/>
            <person name="Cullen D."/>
            <person name="Grigoriev I.V."/>
            <person name="Hibbett D.S."/>
        </authorList>
    </citation>
    <scope>NUCLEOTIDE SEQUENCE [LARGE SCALE GENOMIC DNA]</scope>
    <source>
        <strain evidence="3">RWD-64-598 SS2</strain>
    </source>
</reference>
<evidence type="ECO:0000256" key="1">
    <source>
        <dbReference type="SAM" id="SignalP"/>
    </source>
</evidence>
<gene>
    <name evidence="2" type="ORF">CONPUDRAFT_150812</name>
</gene>